<protein>
    <submittedName>
        <fullName evidence="2">Uncharacterized protein</fullName>
    </submittedName>
</protein>
<gene>
    <name evidence="2" type="ORF">GCM10009754_67030</name>
</gene>
<evidence type="ECO:0000313" key="3">
    <source>
        <dbReference type="Proteomes" id="UP001501116"/>
    </source>
</evidence>
<comment type="caution">
    <text evidence="2">The sequence shown here is derived from an EMBL/GenBank/DDBJ whole genome shotgun (WGS) entry which is preliminary data.</text>
</comment>
<evidence type="ECO:0000313" key="2">
    <source>
        <dbReference type="EMBL" id="GAA1980871.1"/>
    </source>
</evidence>
<keyword evidence="1" id="KW-0812">Transmembrane</keyword>
<dbReference type="Proteomes" id="UP001501116">
    <property type="component" value="Unassembled WGS sequence"/>
</dbReference>
<sequence>MATKRGGGIYDLGMVLCCVAGGLFGVVPLAQRVFGTDQTGLYRKVTAGLDLGGPWAYLVPGGAVVLAVLLIAALDAAKQRRLRA</sequence>
<proteinExistence type="predicted"/>
<accession>A0ABP5DIF4</accession>
<keyword evidence="1" id="KW-1133">Transmembrane helix</keyword>
<evidence type="ECO:0000256" key="1">
    <source>
        <dbReference type="SAM" id="Phobius"/>
    </source>
</evidence>
<reference evidence="3" key="1">
    <citation type="journal article" date="2019" name="Int. J. Syst. Evol. Microbiol.">
        <title>The Global Catalogue of Microorganisms (GCM) 10K type strain sequencing project: providing services to taxonomists for standard genome sequencing and annotation.</title>
        <authorList>
            <consortium name="The Broad Institute Genomics Platform"/>
            <consortium name="The Broad Institute Genome Sequencing Center for Infectious Disease"/>
            <person name="Wu L."/>
            <person name="Ma J."/>
        </authorList>
    </citation>
    <scope>NUCLEOTIDE SEQUENCE [LARGE SCALE GENOMIC DNA]</scope>
    <source>
        <strain evidence="3">JCM 14545</strain>
    </source>
</reference>
<feature type="transmembrane region" description="Helical" evidence="1">
    <location>
        <begin position="12"/>
        <end position="34"/>
    </location>
</feature>
<dbReference type="EMBL" id="BAAANN010000033">
    <property type="protein sequence ID" value="GAA1980871.1"/>
    <property type="molecule type" value="Genomic_DNA"/>
</dbReference>
<keyword evidence="3" id="KW-1185">Reference proteome</keyword>
<name>A0ABP5DIF4_9PSEU</name>
<organism evidence="2 3">
    <name type="scientific">Amycolatopsis minnesotensis</name>
    <dbReference type="NCBI Taxonomy" id="337894"/>
    <lineage>
        <taxon>Bacteria</taxon>
        <taxon>Bacillati</taxon>
        <taxon>Actinomycetota</taxon>
        <taxon>Actinomycetes</taxon>
        <taxon>Pseudonocardiales</taxon>
        <taxon>Pseudonocardiaceae</taxon>
        <taxon>Amycolatopsis</taxon>
    </lineage>
</organism>
<feature type="transmembrane region" description="Helical" evidence="1">
    <location>
        <begin position="54"/>
        <end position="74"/>
    </location>
</feature>
<keyword evidence="1" id="KW-0472">Membrane</keyword>